<feature type="domain" description="B30.2/SPRY" evidence="3">
    <location>
        <begin position="178"/>
        <end position="365"/>
    </location>
</feature>
<dbReference type="AlphaFoldDB" id="A0A9P6W1E9"/>
<dbReference type="Gene3D" id="2.60.120.920">
    <property type="match status" value="1"/>
</dbReference>
<feature type="region of interest" description="Disordered" evidence="1">
    <location>
        <begin position="466"/>
        <end position="513"/>
    </location>
</feature>
<name>A0A9P6W1E9_MAUEX</name>
<feature type="compositionally biased region" description="Polar residues" evidence="1">
    <location>
        <begin position="472"/>
        <end position="496"/>
    </location>
</feature>
<gene>
    <name evidence="4" type="primary">SSH4_2</name>
    <name evidence="4" type="ORF">C6P45_001741</name>
</gene>
<keyword evidence="2" id="KW-0472">Membrane</keyword>
<dbReference type="SUPFAM" id="SSF49899">
    <property type="entry name" value="Concanavalin A-like lectins/glucanases"/>
    <property type="match status" value="1"/>
</dbReference>
<evidence type="ECO:0000313" key="4">
    <source>
        <dbReference type="EMBL" id="KAG0659832.1"/>
    </source>
</evidence>
<comment type="caution">
    <text evidence="4">The sequence shown here is derived from an EMBL/GenBank/DDBJ whole genome shotgun (WGS) entry which is preliminary data.</text>
</comment>
<feature type="transmembrane region" description="Helical" evidence="2">
    <location>
        <begin position="51"/>
        <end position="75"/>
    </location>
</feature>
<dbReference type="Proteomes" id="UP000750334">
    <property type="component" value="Unassembled WGS sequence"/>
</dbReference>
<evidence type="ECO:0000313" key="5">
    <source>
        <dbReference type="Proteomes" id="UP000750334"/>
    </source>
</evidence>
<protein>
    <submittedName>
        <fullName evidence="4">Rsp5p-dependent ubiquitination, sorting of cargo proteins at the multivesicular body</fullName>
    </submittedName>
</protein>
<evidence type="ECO:0000256" key="2">
    <source>
        <dbReference type="SAM" id="Phobius"/>
    </source>
</evidence>
<dbReference type="InterPro" id="IPR050618">
    <property type="entry name" value="Ubq-SigPath_Reg"/>
</dbReference>
<dbReference type="InterPro" id="IPR043136">
    <property type="entry name" value="B30.2/SPRY_sf"/>
</dbReference>
<keyword evidence="2" id="KW-0812">Transmembrane</keyword>
<feature type="compositionally biased region" description="Basic residues" evidence="1">
    <location>
        <begin position="571"/>
        <end position="589"/>
    </location>
</feature>
<dbReference type="SMART" id="SM00449">
    <property type="entry name" value="SPRY"/>
    <property type="match status" value="1"/>
</dbReference>
<dbReference type="PANTHER" id="PTHR12864">
    <property type="entry name" value="RAN BINDING PROTEIN 9-RELATED"/>
    <property type="match status" value="1"/>
</dbReference>
<dbReference type="InterPro" id="IPR003877">
    <property type="entry name" value="SPRY_dom"/>
</dbReference>
<evidence type="ECO:0000256" key="1">
    <source>
        <dbReference type="SAM" id="MobiDB-lite"/>
    </source>
</evidence>
<accession>A0A9P6W1E9</accession>
<reference evidence="4 5" key="1">
    <citation type="submission" date="2020-11" db="EMBL/GenBank/DDBJ databases">
        <title>Kefir isolates.</title>
        <authorList>
            <person name="Marcisauskas S."/>
            <person name="Kim Y."/>
            <person name="Blasche S."/>
        </authorList>
    </citation>
    <scope>NUCLEOTIDE SEQUENCE [LARGE SCALE GENOMIC DNA]</scope>
    <source>
        <strain evidence="4 5">OG2</strain>
    </source>
</reference>
<sequence length="589" mass="66016">MLVPTSVHDKLIIANMVPNGQRVLSVDPSSPYESDLPTPSPGDSDAEAISIAFLISLAVTFAVLMVILLIVAAYVTFCSGDESEYDEEMANGPNGPRLRNLNRPFRRLFKGKHSDILLGSDFTSPSDLDDPDKLKELEQKAFAKMSNFEVELYKRAKELQALSPPIIDEFGSYLKPSDTTFIKDRGIQAFFFLPSINDNTDKIGHFLPSFTIQDKLDILFTKYNQSSSTVLNYPLPYNKKDAVYFEVKIFKHLLNSNSIFSVGLSTVPYPYFRTPGMCKFSIAYESTGKLRINNPFNAATLLPKLEEGDVVGFGYRFKTGTIFITHNGKRIMDVTEDVDLDLFPCVGSLNASYTRTYTTDGLLDDPDNVDLRTTLSGGGQLEVPEKLKRAHDPHNEHDSIESDEVELHVNLGQVGFVFIEANVKKYAFNSIYGEIGIPPSYNGNEAKKDTLLQKGEELPPAYPESLFIPEIPQSNGNVRQGTSHSLETYERTSSSYDRTHNDYDDNSNNNETENDLLISNRHTDDNIFGYNRGPLSDIDEETGLLSSTSAMDEEIPTIDSVVKTDRNTHEKKPKKKNKKNRKKRSKGRK</sequence>
<evidence type="ECO:0000259" key="3">
    <source>
        <dbReference type="PROSITE" id="PS50188"/>
    </source>
</evidence>
<dbReference type="EMBL" id="PUHR01000186">
    <property type="protein sequence ID" value="KAG0659832.1"/>
    <property type="molecule type" value="Genomic_DNA"/>
</dbReference>
<feature type="region of interest" description="Disordered" evidence="1">
    <location>
        <begin position="547"/>
        <end position="589"/>
    </location>
</feature>
<dbReference type="OrthoDB" id="258495at2759"/>
<organism evidence="4 5">
    <name type="scientific">Maudiozyma exigua</name>
    <name type="common">Yeast</name>
    <name type="synonym">Kazachstania exigua</name>
    <dbReference type="NCBI Taxonomy" id="34358"/>
    <lineage>
        <taxon>Eukaryota</taxon>
        <taxon>Fungi</taxon>
        <taxon>Dikarya</taxon>
        <taxon>Ascomycota</taxon>
        <taxon>Saccharomycotina</taxon>
        <taxon>Saccharomycetes</taxon>
        <taxon>Saccharomycetales</taxon>
        <taxon>Saccharomycetaceae</taxon>
        <taxon>Maudiozyma</taxon>
    </lineage>
</organism>
<dbReference type="InterPro" id="IPR001870">
    <property type="entry name" value="B30.2/SPRY"/>
</dbReference>
<keyword evidence="2" id="KW-1133">Transmembrane helix</keyword>
<proteinExistence type="predicted"/>
<dbReference type="PROSITE" id="PS50188">
    <property type="entry name" value="B302_SPRY"/>
    <property type="match status" value="1"/>
</dbReference>
<keyword evidence="5" id="KW-1185">Reference proteome</keyword>
<dbReference type="Pfam" id="PF00622">
    <property type="entry name" value="SPRY"/>
    <property type="match status" value="1"/>
</dbReference>
<dbReference type="InterPro" id="IPR013320">
    <property type="entry name" value="ConA-like_dom_sf"/>
</dbReference>